<protein>
    <submittedName>
        <fullName evidence="3">WYL domain-containing protein</fullName>
    </submittedName>
</protein>
<evidence type="ECO:0000259" key="1">
    <source>
        <dbReference type="Pfam" id="PF13280"/>
    </source>
</evidence>
<dbReference type="InterPro" id="IPR051534">
    <property type="entry name" value="CBASS_pafABC_assoc_protein"/>
</dbReference>
<dbReference type="InterPro" id="IPR026881">
    <property type="entry name" value="WYL_dom"/>
</dbReference>
<dbReference type="Pfam" id="PF25583">
    <property type="entry name" value="WCX"/>
    <property type="match status" value="1"/>
</dbReference>
<dbReference type="Proteomes" id="UP000824150">
    <property type="component" value="Unassembled WGS sequence"/>
</dbReference>
<dbReference type="AlphaFoldDB" id="A0A9E2KNG5"/>
<dbReference type="Pfam" id="PF13280">
    <property type="entry name" value="WYL"/>
    <property type="match status" value="1"/>
</dbReference>
<organism evidence="3 4">
    <name type="scientific">Candidatus Anaerobiospirillum merdipullorum</name>
    <dbReference type="NCBI Taxonomy" id="2838450"/>
    <lineage>
        <taxon>Bacteria</taxon>
        <taxon>Pseudomonadati</taxon>
        <taxon>Pseudomonadota</taxon>
        <taxon>Gammaproteobacteria</taxon>
        <taxon>Aeromonadales</taxon>
        <taxon>Succinivibrionaceae</taxon>
        <taxon>Anaerobiospirillum</taxon>
    </lineage>
</organism>
<reference evidence="3" key="1">
    <citation type="journal article" date="2021" name="PeerJ">
        <title>Extensive microbial diversity within the chicken gut microbiome revealed by metagenomics and culture.</title>
        <authorList>
            <person name="Gilroy R."/>
            <person name="Ravi A."/>
            <person name="Getino M."/>
            <person name="Pursley I."/>
            <person name="Horton D.L."/>
            <person name="Alikhan N.F."/>
            <person name="Baker D."/>
            <person name="Gharbi K."/>
            <person name="Hall N."/>
            <person name="Watson M."/>
            <person name="Adriaenssens E.M."/>
            <person name="Foster-Nyarko E."/>
            <person name="Jarju S."/>
            <person name="Secka A."/>
            <person name="Antonio M."/>
            <person name="Oren A."/>
            <person name="Chaudhuri R.R."/>
            <person name="La Ragione R."/>
            <person name="Hildebrand F."/>
            <person name="Pallen M.J."/>
        </authorList>
    </citation>
    <scope>NUCLEOTIDE SEQUENCE</scope>
    <source>
        <strain evidence="3">687</strain>
    </source>
</reference>
<evidence type="ECO:0000313" key="3">
    <source>
        <dbReference type="EMBL" id="MBU3826681.1"/>
    </source>
</evidence>
<evidence type="ECO:0000259" key="2">
    <source>
        <dbReference type="Pfam" id="PF25583"/>
    </source>
</evidence>
<sequence>MSRHHSDSNSADKALRLFRILLSSDRRHYIATLCEQLECSAQTVLRLMDSVAREMGENLESGKEGRSRWFRLRPRRSYDKWLHPGRLWRSLVICRDLAAPYLPEQMRQELERELLHCTLTLAEDPLATKSNERVITFFPKGYIDYTPHFAHLNQLQHAAATGEVLRISYRAAGKSQVKEHLFAIKRLICMSGTIYALGADVDANGALRFKSFYPLQRMVKIEPTAIKLQCVLEDSDEHSFGLPWHEPRTFTIKFKAGSSATYVAERIWSRKQHLTVQKDGSVLLTLTTCAEPELRAWVRSFGAEAHFVDEKDVSP</sequence>
<feature type="domain" description="WCX" evidence="2">
    <location>
        <begin position="247"/>
        <end position="306"/>
    </location>
</feature>
<comment type="caution">
    <text evidence="3">The sequence shown here is derived from an EMBL/GenBank/DDBJ whole genome shotgun (WGS) entry which is preliminary data.</text>
</comment>
<accession>A0A9E2KNG5</accession>
<name>A0A9E2KNG5_9GAMM</name>
<gene>
    <name evidence="3" type="ORF">IAA31_04230</name>
</gene>
<dbReference type="PANTHER" id="PTHR34580">
    <property type="match status" value="1"/>
</dbReference>
<feature type="domain" description="WYL" evidence="1">
    <location>
        <begin position="151"/>
        <end position="210"/>
    </location>
</feature>
<evidence type="ECO:0000313" key="4">
    <source>
        <dbReference type="Proteomes" id="UP000824150"/>
    </source>
</evidence>
<dbReference type="PANTHER" id="PTHR34580:SF1">
    <property type="entry name" value="PROTEIN PAFC"/>
    <property type="match status" value="1"/>
</dbReference>
<dbReference type="InterPro" id="IPR057727">
    <property type="entry name" value="WCX_dom"/>
</dbReference>
<dbReference type="EMBL" id="JAHLFG010000044">
    <property type="protein sequence ID" value="MBU3826681.1"/>
    <property type="molecule type" value="Genomic_DNA"/>
</dbReference>
<proteinExistence type="predicted"/>
<reference evidence="3" key="2">
    <citation type="submission" date="2021-04" db="EMBL/GenBank/DDBJ databases">
        <authorList>
            <person name="Gilroy R."/>
        </authorList>
    </citation>
    <scope>NUCLEOTIDE SEQUENCE</scope>
    <source>
        <strain evidence="3">687</strain>
    </source>
</reference>